<dbReference type="PANTHER" id="PTHR43807">
    <property type="entry name" value="FI04487P"/>
    <property type="match status" value="1"/>
</dbReference>
<evidence type="ECO:0000256" key="1">
    <source>
        <dbReference type="ARBA" id="ARBA00001933"/>
    </source>
</evidence>
<dbReference type="GO" id="GO:0016212">
    <property type="term" value="F:kynurenine-oxoglutarate transaminase activity"/>
    <property type="evidence" value="ECO:0007669"/>
    <property type="project" value="TreeGrafter"/>
</dbReference>
<dbReference type="Gene3D" id="3.90.1150.10">
    <property type="entry name" value="Aspartate Aminotransferase, domain 1"/>
    <property type="match status" value="1"/>
</dbReference>
<dbReference type="InterPro" id="IPR015424">
    <property type="entry name" value="PyrdxlP-dep_Trfase"/>
</dbReference>
<comment type="similarity">
    <text evidence="2">Belongs to the class-I pyridoxal-phosphate-dependent aminotransferase family.</text>
</comment>
<comment type="caution">
    <text evidence="7">The sequence shown here is derived from an EMBL/GenBank/DDBJ whole genome shotgun (WGS) entry which is preliminary data.</text>
</comment>
<gene>
    <name evidence="7" type="ORF">JRQ81_008469</name>
</gene>
<dbReference type="OrthoDB" id="2414662at2759"/>
<name>A0A9Q1ASG9_9SAUR</name>
<dbReference type="Proteomes" id="UP001142489">
    <property type="component" value="Unassembled WGS sequence"/>
</dbReference>
<evidence type="ECO:0000256" key="3">
    <source>
        <dbReference type="ARBA" id="ARBA00012224"/>
    </source>
</evidence>
<evidence type="ECO:0000256" key="5">
    <source>
        <dbReference type="ARBA" id="ARBA00022679"/>
    </source>
</evidence>
<dbReference type="EC" id="4.4.1.13" evidence="3"/>
<comment type="cofactor">
    <cofactor evidence="1">
        <name>pyridoxal 5'-phosphate</name>
        <dbReference type="ChEBI" id="CHEBI:597326"/>
    </cofactor>
</comment>
<protein>
    <recommendedName>
        <fullName evidence="3">cysteine-S-conjugate beta-lyase</fullName>
        <ecNumber evidence="3">4.4.1.13</ecNumber>
    </recommendedName>
</protein>
<organism evidence="7 8">
    <name type="scientific">Phrynocephalus forsythii</name>
    <dbReference type="NCBI Taxonomy" id="171643"/>
    <lineage>
        <taxon>Eukaryota</taxon>
        <taxon>Metazoa</taxon>
        <taxon>Chordata</taxon>
        <taxon>Craniata</taxon>
        <taxon>Vertebrata</taxon>
        <taxon>Euteleostomi</taxon>
        <taxon>Lepidosauria</taxon>
        <taxon>Squamata</taxon>
        <taxon>Bifurcata</taxon>
        <taxon>Unidentata</taxon>
        <taxon>Episquamata</taxon>
        <taxon>Toxicofera</taxon>
        <taxon>Iguania</taxon>
        <taxon>Acrodonta</taxon>
        <taxon>Agamidae</taxon>
        <taxon>Agaminae</taxon>
        <taxon>Phrynocephalus</taxon>
    </lineage>
</organism>
<dbReference type="GO" id="GO:0047804">
    <property type="term" value="F:cysteine-S-conjugate beta-lyase activity"/>
    <property type="evidence" value="ECO:0007669"/>
    <property type="project" value="UniProtKB-EC"/>
</dbReference>
<proteinExistence type="inferred from homology"/>
<evidence type="ECO:0000256" key="2">
    <source>
        <dbReference type="ARBA" id="ARBA00007441"/>
    </source>
</evidence>
<dbReference type="GO" id="GO:0005739">
    <property type="term" value="C:mitochondrion"/>
    <property type="evidence" value="ECO:0007669"/>
    <property type="project" value="TreeGrafter"/>
</dbReference>
<keyword evidence="5" id="KW-0808">Transferase</keyword>
<dbReference type="PANTHER" id="PTHR43807:SF14">
    <property type="entry name" value="KYNURENINE--OXOGLUTARATE TRANSAMINASE 1"/>
    <property type="match status" value="1"/>
</dbReference>
<evidence type="ECO:0000256" key="6">
    <source>
        <dbReference type="ARBA" id="ARBA00022898"/>
    </source>
</evidence>
<keyword evidence="6" id="KW-0663">Pyridoxal phosphate</keyword>
<dbReference type="InterPro" id="IPR015422">
    <property type="entry name" value="PyrdxlP-dep_Trfase_small"/>
</dbReference>
<dbReference type="InterPro" id="IPR051326">
    <property type="entry name" value="Kynurenine-oxoglutarate_AT"/>
</dbReference>
<accession>A0A9Q1ASG9</accession>
<keyword evidence="8" id="KW-1185">Reference proteome</keyword>
<dbReference type="SUPFAM" id="SSF53383">
    <property type="entry name" value="PLP-dependent transferases"/>
    <property type="match status" value="1"/>
</dbReference>
<reference evidence="7" key="1">
    <citation type="journal article" date="2023" name="DNA Res.">
        <title>Chromosome-level genome assembly of Phrynocephalus forsythii using third-generation DNA sequencing and Hi-C analysis.</title>
        <authorList>
            <person name="Qi Y."/>
            <person name="Zhao W."/>
            <person name="Zhao Y."/>
            <person name="Niu C."/>
            <person name="Cao S."/>
            <person name="Zhang Y."/>
        </authorList>
    </citation>
    <scope>NUCLEOTIDE SEQUENCE</scope>
    <source>
        <tissue evidence="7">Muscle</tissue>
    </source>
</reference>
<sequence length="109" mass="12185">MLVRGRIPGGLSGDSLIQSVESGNRFWAQSSTEVDLPDQPDSEEPYDARFVKWMIKNKGLAAIPVSAFYSAPEKKNFSHLVRFCFAKEDATLKAAADILQKWRQPKTTP</sequence>
<dbReference type="EMBL" id="JAPFRF010000018">
    <property type="protein sequence ID" value="KAJ7307971.1"/>
    <property type="molecule type" value="Genomic_DNA"/>
</dbReference>
<evidence type="ECO:0000313" key="8">
    <source>
        <dbReference type="Proteomes" id="UP001142489"/>
    </source>
</evidence>
<keyword evidence="4" id="KW-0032">Aminotransferase</keyword>
<evidence type="ECO:0000313" key="7">
    <source>
        <dbReference type="EMBL" id="KAJ7307971.1"/>
    </source>
</evidence>
<evidence type="ECO:0000256" key="4">
    <source>
        <dbReference type="ARBA" id="ARBA00022576"/>
    </source>
</evidence>
<dbReference type="FunFam" id="3.90.1150.10:FF:000141">
    <property type="entry name" value="Kynurenine--oxoglutarate transaminase 1"/>
    <property type="match status" value="1"/>
</dbReference>
<dbReference type="AlphaFoldDB" id="A0A9Q1ASG9"/>